<evidence type="ECO:0000313" key="2">
    <source>
        <dbReference type="Proteomes" id="UP000324222"/>
    </source>
</evidence>
<dbReference type="EMBL" id="VSRR010037972">
    <property type="protein sequence ID" value="MPC73979.1"/>
    <property type="molecule type" value="Genomic_DNA"/>
</dbReference>
<gene>
    <name evidence="1" type="ORF">E2C01_068323</name>
</gene>
<keyword evidence="2" id="KW-1185">Reference proteome</keyword>
<comment type="caution">
    <text evidence="1">The sequence shown here is derived from an EMBL/GenBank/DDBJ whole genome shotgun (WGS) entry which is preliminary data.</text>
</comment>
<protein>
    <submittedName>
        <fullName evidence="1">Uncharacterized protein</fullName>
    </submittedName>
</protein>
<name>A0A5B7HW61_PORTR</name>
<accession>A0A5B7HW61</accession>
<sequence length="12" mass="1422">MTNARRELSCLQ</sequence>
<evidence type="ECO:0000313" key="1">
    <source>
        <dbReference type="EMBL" id="MPC73979.1"/>
    </source>
</evidence>
<proteinExistence type="predicted"/>
<organism evidence="1 2">
    <name type="scientific">Portunus trituberculatus</name>
    <name type="common">Swimming crab</name>
    <name type="synonym">Neptunus trituberculatus</name>
    <dbReference type="NCBI Taxonomy" id="210409"/>
    <lineage>
        <taxon>Eukaryota</taxon>
        <taxon>Metazoa</taxon>
        <taxon>Ecdysozoa</taxon>
        <taxon>Arthropoda</taxon>
        <taxon>Crustacea</taxon>
        <taxon>Multicrustacea</taxon>
        <taxon>Malacostraca</taxon>
        <taxon>Eumalacostraca</taxon>
        <taxon>Eucarida</taxon>
        <taxon>Decapoda</taxon>
        <taxon>Pleocyemata</taxon>
        <taxon>Brachyura</taxon>
        <taxon>Eubrachyura</taxon>
        <taxon>Portunoidea</taxon>
        <taxon>Portunidae</taxon>
        <taxon>Portuninae</taxon>
        <taxon>Portunus</taxon>
    </lineage>
</organism>
<reference evidence="1 2" key="1">
    <citation type="submission" date="2019-05" db="EMBL/GenBank/DDBJ databases">
        <title>Another draft genome of Portunus trituberculatus and its Hox gene families provides insights of decapod evolution.</title>
        <authorList>
            <person name="Jeong J.-H."/>
            <person name="Song I."/>
            <person name="Kim S."/>
            <person name="Choi T."/>
            <person name="Kim D."/>
            <person name="Ryu S."/>
            <person name="Kim W."/>
        </authorList>
    </citation>
    <scope>NUCLEOTIDE SEQUENCE [LARGE SCALE GENOMIC DNA]</scope>
    <source>
        <tissue evidence="1">Muscle</tissue>
    </source>
</reference>
<dbReference type="Proteomes" id="UP000324222">
    <property type="component" value="Unassembled WGS sequence"/>
</dbReference>